<evidence type="ECO:0000256" key="3">
    <source>
        <dbReference type="ARBA" id="ARBA00022833"/>
    </source>
</evidence>
<dbReference type="KEGG" id="adu:110281454"/>
<evidence type="ECO:0000313" key="8">
    <source>
        <dbReference type="RefSeq" id="XP_020999379.1"/>
    </source>
</evidence>
<gene>
    <name evidence="8" type="primary">LOC110281454</name>
</gene>
<organism evidence="7 8">
    <name type="scientific">Arachis duranensis</name>
    <name type="common">Wild peanut</name>
    <dbReference type="NCBI Taxonomy" id="130453"/>
    <lineage>
        <taxon>Eukaryota</taxon>
        <taxon>Viridiplantae</taxon>
        <taxon>Streptophyta</taxon>
        <taxon>Embryophyta</taxon>
        <taxon>Tracheophyta</taxon>
        <taxon>Spermatophyta</taxon>
        <taxon>Magnoliopsida</taxon>
        <taxon>eudicotyledons</taxon>
        <taxon>Gunneridae</taxon>
        <taxon>Pentapetalae</taxon>
        <taxon>rosids</taxon>
        <taxon>fabids</taxon>
        <taxon>Fabales</taxon>
        <taxon>Fabaceae</taxon>
        <taxon>Papilionoideae</taxon>
        <taxon>50 kb inversion clade</taxon>
        <taxon>dalbergioids sensu lato</taxon>
        <taxon>Dalbergieae</taxon>
        <taxon>Pterocarpus clade</taxon>
        <taxon>Arachis</taxon>
    </lineage>
</organism>
<dbReference type="RefSeq" id="XP_020999379.1">
    <property type="nucleotide sequence ID" value="XM_021143720.1"/>
</dbReference>
<dbReference type="AlphaFoldDB" id="A0A6P5NR97"/>
<dbReference type="InterPro" id="IPR007527">
    <property type="entry name" value="Znf_SWIM"/>
</dbReference>
<proteinExistence type="predicted"/>
<dbReference type="GO" id="GO:0008270">
    <property type="term" value="F:zinc ion binding"/>
    <property type="evidence" value="ECO:0007669"/>
    <property type="project" value="UniProtKB-KW"/>
</dbReference>
<dbReference type="Proteomes" id="UP000515211">
    <property type="component" value="Chromosome 5"/>
</dbReference>
<keyword evidence="3" id="KW-0862">Zinc</keyword>
<feature type="region of interest" description="Disordered" evidence="5">
    <location>
        <begin position="122"/>
        <end position="163"/>
    </location>
</feature>
<evidence type="ECO:0000259" key="6">
    <source>
        <dbReference type="PROSITE" id="PS50966"/>
    </source>
</evidence>
<keyword evidence="2 4" id="KW-0863">Zinc-finger</keyword>
<keyword evidence="1" id="KW-0479">Metal-binding</keyword>
<feature type="domain" description="SWIM-type" evidence="6">
    <location>
        <begin position="56"/>
        <end position="88"/>
    </location>
</feature>
<protein>
    <submittedName>
        <fullName evidence="8">Uncharacterized protein LOC110281454</fullName>
    </submittedName>
</protein>
<dbReference type="SMART" id="SM00575">
    <property type="entry name" value="ZnF_PMZ"/>
    <property type="match status" value="1"/>
</dbReference>
<dbReference type="InterPro" id="IPR006564">
    <property type="entry name" value="Znf_PMZ"/>
</dbReference>
<sequence>MANHKRILSSYTGKLTPAQQKRVDKFIKPGSHKWTAQWSGDNNRILFEITRGKQKLEVNLQQHTCTCNMWQLSGMLCVYAVAAISKLRVRTAEDFVSPLLTMDAVRATYNVCVKPVNSEEFWKEASQPKPDPPRITRPVGRPKKRRSDAAHPPPQPNGDKVRSTFQVTCNKCGKKGALLQDLQGSTFKT</sequence>
<evidence type="ECO:0000256" key="4">
    <source>
        <dbReference type="PROSITE-ProRule" id="PRU00325"/>
    </source>
</evidence>
<reference evidence="7" key="1">
    <citation type="journal article" date="2016" name="Nat. Genet.">
        <title>The genome sequences of Arachis duranensis and Arachis ipaensis, the diploid ancestors of cultivated peanut.</title>
        <authorList>
            <person name="Bertioli D.J."/>
            <person name="Cannon S.B."/>
            <person name="Froenicke L."/>
            <person name="Huang G."/>
            <person name="Farmer A.D."/>
            <person name="Cannon E.K."/>
            <person name="Liu X."/>
            <person name="Gao D."/>
            <person name="Clevenger J."/>
            <person name="Dash S."/>
            <person name="Ren L."/>
            <person name="Moretzsohn M.C."/>
            <person name="Shirasawa K."/>
            <person name="Huang W."/>
            <person name="Vidigal B."/>
            <person name="Abernathy B."/>
            <person name="Chu Y."/>
            <person name="Niederhuth C.E."/>
            <person name="Umale P."/>
            <person name="Araujo A.C."/>
            <person name="Kozik A."/>
            <person name="Kim K.D."/>
            <person name="Burow M.D."/>
            <person name="Varshney R.K."/>
            <person name="Wang X."/>
            <person name="Zhang X."/>
            <person name="Barkley N."/>
            <person name="Guimaraes P.M."/>
            <person name="Isobe S."/>
            <person name="Guo B."/>
            <person name="Liao B."/>
            <person name="Stalker H.T."/>
            <person name="Schmitz R.J."/>
            <person name="Scheffler B.E."/>
            <person name="Leal-Bertioli S.C."/>
            <person name="Xun X."/>
            <person name="Jackson S.A."/>
            <person name="Michelmore R."/>
            <person name="Ozias-Akins P."/>
        </authorList>
    </citation>
    <scope>NUCLEOTIDE SEQUENCE [LARGE SCALE GENOMIC DNA]</scope>
    <source>
        <strain evidence="7">cv. V14167</strain>
    </source>
</reference>
<reference evidence="8" key="2">
    <citation type="submission" date="2025-08" db="UniProtKB">
        <authorList>
            <consortium name="RefSeq"/>
        </authorList>
    </citation>
    <scope>IDENTIFICATION</scope>
    <source>
        <tissue evidence="8">Whole plant</tissue>
    </source>
</reference>
<evidence type="ECO:0000256" key="1">
    <source>
        <dbReference type="ARBA" id="ARBA00022723"/>
    </source>
</evidence>
<dbReference type="PROSITE" id="PS50966">
    <property type="entry name" value="ZF_SWIM"/>
    <property type="match status" value="1"/>
</dbReference>
<dbReference type="GeneID" id="110281454"/>
<dbReference type="PANTHER" id="PTHR31973:SF187">
    <property type="entry name" value="MUTATOR TRANSPOSASE MUDRA PROTEIN"/>
    <property type="match status" value="1"/>
</dbReference>
<name>A0A6P5NR97_ARADU</name>
<evidence type="ECO:0000256" key="5">
    <source>
        <dbReference type="SAM" id="MobiDB-lite"/>
    </source>
</evidence>
<accession>A0A6P5NR97</accession>
<evidence type="ECO:0000256" key="2">
    <source>
        <dbReference type="ARBA" id="ARBA00022771"/>
    </source>
</evidence>
<dbReference type="Pfam" id="PF04434">
    <property type="entry name" value="SWIM"/>
    <property type="match status" value="1"/>
</dbReference>
<dbReference type="PANTHER" id="PTHR31973">
    <property type="entry name" value="POLYPROTEIN, PUTATIVE-RELATED"/>
    <property type="match status" value="1"/>
</dbReference>
<keyword evidence="7" id="KW-1185">Reference proteome</keyword>
<evidence type="ECO:0000313" key="7">
    <source>
        <dbReference type="Proteomes" id="UP000515211"/>
    </source>
</evidence>